<dbReference type="KEGG" id="ttu:TERTU_0045"/>
<protein>
    <recommendedName>
        <fullName evidence="3">Co-chaperone DjlA N-terminal domain-containing protein</fullName>
    </recommendedName>
</protein>
<evidence type="ECO:0000313" key="2">
    <source>
        <dbReference type="Proteomes" id="UP000009080"/>
    </source>
</evidence>
<dbReference type="Proteomes" id="UP000009080">
    <property type="component" value="Chromosome"/>
</dbReference>
<gene>
    <name evidence="1" type="ordered locus">TERTU_0045</name>
</gene>
<dbReference type="EMBL" id="CP001614">
    <property type="protein sequence ID" value="ACR11198.1"/>
    <property type="molecule type" value="Genomic_DNA"/>
</dbReference>
<dbReference type="HOGENOM" id="CLU_1502195_0_0_6"/>
<name>C5BKQ8_TERTT</name>
<evidence type="ECO:0000313" key="1">
    <source>
        <dbReference type="EMBL" id="ACR11198.1"/>
    </source>
</evidence>
<reference evidence="1 2" key="1">
    <citation type="journal article" date="2009" name="PLoS ONE">
        <title>The complete genome of Teredinibacter turnerae T7901: an intracellular endosymbiont of marine wood-boring bivalves (shipworms).</title>
        <authorList>
            <person name="Yang J.C."/>
            <person name="Madupu R."/>
            <person name="Durkin A.S."/>
            <person name="Ekborg N.A."/>
            <person name="Pedamallu C.S."/>
            <person name="Hostetler J.B."/>
            <person name="Radune D."/>
            <person name="Toms B.S."/>
            <person name="Henrissat B."/>
            <person name="Coutinho P.M."/>
            <person name="Schwarz S."/>
            <person name="Field L."/>
            <person name="Trindade-Silva A.E."/>
            <person name="Soares C.A.G."/>
            <person name="Elshahawi S."/>
            <person name="Hanora A."/>
            <person name="Schmidt E.W."/>
            <person name="Haygood M.G."/>
            <person name="Posfai J."/>
            <person name="Benner J."/>
            <person name="Madinger C."/>
            <person name="Nove J."/>
            <person name="Anton B."/>
            <person name="Chaudhary K."/>
            <person name="Foster J."/>
            <person name="Holman A."/>
            <person name="Kumar S."/>
            <person name="Lessard P.A."/>
            <person name="Luyten Y.A."/>
            <person name="Slatko B."/>
            <person name="Wood N."/>
            <person name="Wu B."/>
            <person name="Teplitski M."/>
            <person name="Mougous J.D."/>
            <person name="Ward N."/>
            <person name="Eisen J.A."/>
            <person name="Badger J.H."/>
            <person name="Distel D.L."/>
        </authorList>
    </citation>
    <scope>NUCLEOTIDE SEQUENCE [LARGE SCALE GENOMIC DNA]</scope>
    <source>
        <strain evidence="2">ATCC 39867 / T7901</strain>
    </source>
</reference>
<accession>C5BKQ8</accession>
<dbReference type="RefSeq" id="WP_015817310.1">
    <property type="nucleotide sequence ID" value="NC_012997.1"/>
</dbReference>
<dbReference type="OrthoDB" id="5703355at2"/>
<dbReference type="AlphaFoldDB" id="C5BKQ8"/>
<proteinExistence type="predicted"/>
<dbReference type="eggNOG" id="ENOG5032VAP">
    <property type="taxonomic scope" value="Bacteria"/>
</dbReference>
<sequence>MHILIALLTAITGLVWALYRQQRSGRSLNVFNPLYWLRQREWKNKYSGNPCHNLFDPIDATALLTVGVATCETSTTRELKSAIITLFENEFNVANNRASELYSASHHMLREIGDLATEVRAVLQPCKHEFSTGRINALHRLLIRSAEIQHPATVAQLKIIAAVDQVFQKPQSQPL</sequence>
<organism evidence="1 2">
    <name type="scientific">Teredinibacter turnerae (strain ATCC 39867 / T7901)</name>
    <dbReference type="NCBI Taxonomy" id="377629"/>
    <lineage>
        <taxon>Bacteria</taxon>
        <taxon>Pseudomonadati</taxon>
        <taxon>Pseudomonadota</taxon>
        <taxon>Gammaproteobacteria</taxon>
        <taxon>Cellvibrionales</taxon>
        <taxon>Cellvibrionaceae</taxon>
        <taxon>Teredinibacter</taxon>
    </lineage>
</organism>
<evidence type="ECO:0008006" key="3">
    <source>
        <dbReference type="Google" id="ProtNLM"/>
    </source>
</evidence>
<keyword evidence="2" id="KW-1185">Reference proteome</keyword>